<feature type="domain" description="G-protein coupled receptors family 1 profile" evidence="6">
    <location>
        <begin position="57"/>
        <end position="302"/>
    </location>
</feature>
<dbReference type="SMART" id="SM01381">
    <property type="entry name" value="7TM_GPCR_Srsx"/>
    <property type="match status" value="1"/>
</dbReference>
<keyword evidence="3 5" id="KW-1133">Transmembrane helix</keyword>
<evidence type="ECO:0000313" key="8">
    <source>
        <dbReference type="Proteomes" id="UP000580250"/>
    </source>
</evidence>
<evidence type="ECO:0000256" key="1">
    <source>
        <dbReference type="ARBA" id="ARBA00004370"/>
    </source>
</evidence>
<sequence>MQNGTDSFSNQIINNLLLNNDLPHHLIYLQYKNSGPSLLLLLPAVLLNLIGIPGITGNLFLIYVTIKEKKLRGPTNYLLALTAFFEILHQSAHFLFLVVAVSGINLINYSTAIIFQLHSIFGIAAVQILFVSTAADRLFSFLIPLKYVKLNIRPYLGFHLFLAISSGIWMSIKALNVAYKYPTIPVTGHISDLFVSDMDIIFAFFMYLSILNVIIYIFVWISVRYLNTGNTESIISANNQSNLLKSLILIVSIVIGGYIINSICLKFIIPLFNLNDIQIWFFGAIGGILINIGASSETPILYIFRLFLELIFN</sequence>
<dbReference type="SUPFAM" id="SSF81321">
    <property type="entry name" value="Family A G protein-coupled receptor-like"/>
    <property type="match status" value="1"/>
</dbReference>
<feature type="transmembrane region" description="Helical" evidence="5">
    <location>
        <begin position="113"/>
        <end position="135"/>
    </location>
</feature>
<dbReference type="InterPro" id="IPR000276">
    <property type="entry name" value="GPCR_Rhodpsn"/>
</dbReference>
<keyword evidence="2 5" id="KW-0812">Transmembrane</keyword>
<comment type="caution">
    <text evidence="7">The sequence shown here is derived from an EMBL/GenBank/DDBJ whole genome shotgun (WGS) entry which is preliminary data.</text>
</comment>
<feature type="transmembrane region" description="Helical" evidence="5">
    <location>
        <begin position="155"/>
        <end position="172"/>
    </location>
</feature>
<feature type="transmembrane region" description="Helical" evidence="5">
    <location>
        <begin position="78"/>
        <end position="107"/>
    </location>
</feature>
<feature type="transmembrane region" description="Helical" evidence="5">
    <location>
        <begin position="38"/>
        <end position="66"/>
    </location>
</feature>
<accession>A0A6V7VM38</accession>
<evidence type="ECO:0000256" key="4">
    <source>
        <dbReference type="ARBA" id="ARBA00023136"/>
    </source>
</evidence>
<keyword evidence="4 5" id="KW-0472">Membrane</keyword>
<feature type="transmembrane region" description="Helical" evidence="5">
    <location>
        <begin position="200"/>
        <end position="226"/>
    </location>
</feature>
<dbReference type="InterPro" id="IPR017452">
    <property type="entry name" value="GPCR_Rhodpsn_7TM"/>
</dbReference>
<feature type="transmembrane region" description="Helical" evidence="5">
    <location>
        <begin position="247"/>
        <end position="269"/>
    </location>
</feature>
<dbReference type="GO" id="GO:0004930">
    <property type="term" value="F:G protein-coupled receptor activity"/>
    <property type="evidence" value="ECO:0007669"/>
    <property type="project" value="InterPro"/>
</dbReference>
<dbReference type="OrthoDB" id="6142583at2759"/>
<feature type="transmembrane region" description="Helical" evidence="5">
    <location>
        <begin position="281"/>
        <end position="304"/>
    </location>
</feature>
<dbReference type="PANTHER" id="PTHR23360">
    <property type="entry name" value="G-PROTEIN COUPLED RECEPTORS FAMILY 1 PROFILE DOMAIN-CONTAINING PROTEIN-RELATED"/>
    <property type="match status" value="1"/>
</dbReference>
<organism evidence="7 8">
    <name type="scientific">Meloidogyne enterolobii</name>
    <name type="common">Root-knot nematode worm</name>
    <name type="synonym">Meloidogyne mayaguensis</name>
    <dbReference type="NCBI Taxonomy" id="390850"/>
    <lineage>
        <taxon>Eukaryota</taxon>
        <taxon>Metazoa</taxon>
        <taxon>Ecdysozoa</taxon>
        <taxon>Nematoda</taxon>
        <taxon>Chromadorea</taxon>
        <taxon>Rhabditida</taxon>
        <taxon>Tylenchina</taxon>
        <taxon>Tylenchomorpha</taxon>
        <taxon>Tylenchoidea</taxon>
        <taxon>Meloidogynidae</taxon>
        <taxon>Meloidogyninae</taxon>
        <taxon>Meloidogyne</taxon>
    </lineage>
</organism>
<dbReference type="GO" id="GO:0016020">
    <property type="term" value="C:membrane"/>
    <property type="evidence" value="ECO:0007669"/>
    <property type="project" value="UniProtKB-SubCell"/>
</dbReference>
<gene>
    <name evidence="7" type="ORF">MENT_LOCUS27796</name>
</gene>
<dbReference type="Proteomes" id="UP000580250">
    <property type="component" value="Unassembled WGS sequence"/>
</dbReference>
<dbReference type="EMBL" id="CAJEWN010000266">
    <property type="protein sequence ID" value="CAD2176026.1"/>
    <property type="molecule type" value="Genomic_DNA"/>
</dbReference>
<comment type="subcellular location">
    <subcellularLocation>
        <location evidence="1">Membrane</location>
    </subcellularLocation>
</comment>
<proteinExistence type="predicted"/>
<dbReference type="InterPro" id="IPR047130">
    <property type="entry name" value="7TM_GPCR_Srsx_nematod"/>
</dbReference>
<evidence type="ECO:0000256" key="3">
    <source>
        <dbReference type="ARBA" id="ARBA00022989"/>
    </source>
</evidence>
<evidence type="ECO:0000256" key="2">
    <source>
        <dbReference type="ARBA" id="ARBA00022692"/>
    </source>
</evidence>
<dbReference type="PROSITE" id="PS50262">
    <property type="entry name" value="G_PROTEIN_RECEP_F1_2"/>
    <property type="match status" value="1"/>
</dbReference>
<dbReference type="AlphaFoldDB" id="A0A6V7VM38"/>
<dbReference type="PANTHER" id="PTHR23360:SF5">
    <property type="entry name" value="G-PROTEIN COUPLED RECEPTORS FAMILY 1 PROFILE DOMAIN-CONTAINING PROTEIN"/>
    <property type="match status" value="1"/>
</dbReference>
<evidence type="ECO:0000259" key="6">
    <source>
        <dbReference type="PROSITE" id="PS50262"/>
    </source>
</evidence>
<protein>
    <recommendedName>
        <fullName evidence="6">G-protein coupled receptors family 1 profile domain-containing protein</fullName>
    </recommendedName>
</protein>
<evidence type="ECO:0000313" key="7">
    <source>
        <dbReference type="EMBL" id="CAD2176026.1"/>
    </source>
</evidence>
<dbReference type="InterPro" id="IPR019424">
    <property type="entry name" value="7TM_GPCR_Srsx"/>
</dbReference>
<dbReference type="Gene3D" id="1.20.1070.10">
    <property type="entry name" value="Rhodopsin 7-helix transmembrane proteins"/>
    <property type="match status" value="1"/>
</dbReference>
<name>A0A6V7VM38_MELEN</name>
<evidence type="ECO:0000256" key="5">
    <source>
        <dbReference type="SAM" id="Phobius"/>
    </source>
</evidence>
<dbReference type="Pfam" id="PF10320">
    <property type="entry name" value="7TM_GPCR_Srsx"/>
    <property type="match status" value="1"/>
</dbReference>
<reference evidence="7 8" key="1">
    <citation type="submission" date="2020-08" db="EMBL/GenBank/DDBJ databases">
        <authorList>
            <person name="Koutsovoulos G."/>
            <person name="Danchin GJ E."/>
        </authorList>
    </citation>
    <scope>NUCLEOTIDE SEQUENCE [LARGE SCALE GENOMIC DNA]</scope>
</reference>